<name>A0A1W0E6T6_9MICR</name>
<dbReference type="VEuPathDB" id="MicrosporidiaDB:EHP00_1340"/>
<evidence type="ECO:0000313" key="2">
    <source>
        <dbReference type="EMBL" id="OQS54975.1"/>
    </source>
</evidence>
<feature type="compositionally biased region" description="Basic and acidic residues" evidence="1">
    <location>
        <begin position="269"/>
        <end position="294"/>
    </location>
</feature>
<accession>A0A1W0E6T6</accession>
<dbReference type="Proteomes" id="UP000192758">
    <property type="component" value="Unassembled WGS sequence"/>
</dbReference>
<dbReference type="AlphaFoldDB" id="A0A1W0E6T6"/>
<sequence>MKKFLNVPGQRAFNKLNTNSQAYNKLDGLNIKKDENGMDDIDEFWKHGSELFKKSEDEQKAFTTEEYYKLTNLNNLKDKENLSSSQSNNENEMQNDLNTVSKIRPPKEESFSYSEINADLTTTNFEKSESIEFDKAESFIEKEEGKITESGKRMEFSDFENNDIKPVSHEFNDTEIEHEDFEIVSTQKTATNGQVINFDEEVVQKVNDEVEFKHGSESYSNDKKQNLVVKIKEQHNSLLDDQLEQEIEGFQANFGYEISSESCLNKNDIQNEDKQDDGKQIEKSKSSQENSKEHKNNKKMSGLKLSPFKAVRKTKETPKNKRIKKKRIMSTSSHKIALRNNKSKLLEHDNFSDVLNNKYETPKKRIPFSNKTNKRVNVRQTIRYKKEEDNLLGNSANQTNVQDLKKETMPKNLQKRTVGVVYRSLPKNTFQTTNVYDGIEEAYLVLKNGAYTLPIKAGTKAEVICESGAVKMGVKKDNKKYAATTLYKNEKVNINKNEKYQISNLARSNSRIKMIFYE</sequence>
<protein>
    <submittedName>
        <fullName evidence="2">Uncharacterized protein</fullName>
    </submittedName>
</protein>
<keyword evidence="3" id="KW-1185">Reference proteome</keyword>
<gene>
    <name evidence="2" type="ORF">EHP00_1340</name>
</gene>
<organism evidence="2 3">
    <name type="scientific">Ecytonucleospora hepatopenaei</name>
    <dbReference type="NCBI Taxonomy" id="646526"/>
    <lineage>
        <taxon>Eukaryota</taxon>
        <taxon>Fungi</taxon>
        <taxon>Fungi incertae sedis</taxon>
        <taxon>Microsporidia</taxon>
        <taxon>Enterocytozoonidae</taxon>
        <taxon>Ecytonucleospora</taxon>
    </lineage>
</organism>
<dbReference type="EMBL" id="MNPJ01000014">
    <property type="protein sequence ID" value="OQS54975.1"/>
    <property type="molecule type" value="Genomic_DNA"/>
</dbReference>
<evidence type="ECO:0000256" key="1">
    <source>
        <dbReference type="SAM" id="MobiDB-lite"/>
    </source>
</evidence>
<comment type="caution">
    <text evidence="2">The sequence shown here is derived from an EMBL/GenBank/DDBJ whole genome shotgun (WGS) entry which is preliminary data.</text>
</comment>
<feature type="region of interest" description="Disordered" evidence="1">
    <location>
        <begin position="268"/>
        <end position="305"/>
    </location>
</feature>
<reference evidence="2 3" key="1">
    <citation type="journal article" date="2017" name="Environ. Microbiol.">
        <title>Decay of the glycolytic pathway and adaptation to intranuclear parasitism within Enterocytozoonidae microsporidia.</title>
        <authorList>
            <person name="Wiredu Boakye D."/>
            <person name="Jaroenlak P."/>
            <person name="Prachumwat A."/>
            <person name="Williams T.A."/>
            <person name="Bateman K.S."/>
            <person name="Itsathitphaisarn O."/>
            <person name="Sritunyalucksana K."/>
            <person name="Paszkiewicz K.H."/>
            <person name="Moore K.A."/>
            <person name="Stentiford G.D."/>
            <person name="Williams B.A."/>
        </authorList>
    </citation>
    <scope>NUCLEOTIDE SEQUENCE [LARGE SCALE GENOMIC DNA]</scope>
    <source>
        <strain evidence="2 3">TH1</strain>
    </source>
</reference>
<proteinExistence type="predicted"/>
<evidence type="ECO:0000313" key="3">
    <source>
        <dbReference type="Proteomes" id="UP000192758"/>
    </source>
</evidence>